<keyword evidence="6 7" id="KW-0472">Membrane</keyword>
<keyword evidence="11" id="KW-1185">Reference proteome</keyword>
<keyword evidence="5 7" id="KW-1133">Transmembrane helix</keyword>
<dbReference type="InterPro" id="IPR007353">
    <property type="entry name" value="DUF421"/>
</dbReference>
<dbReference type="PANTHER" id="PTHR34582:SF6">
    <property type="entry name" value="UPF0702 TRANSMEMBRANE PROTEIN YCAP"/>
    <property type="match status" value="1"/>
</dbReference>
<comment type="similarity">
    <text evidence="2">Belongs to the UPF0702 family.</text>
</comment>
<evidence type="ECO:0000256" key="1">
    <source>
        <dbReference type="ARBA" id="ARBA00004651"/>
    </source>
</evidence>
<accession>V8QV59</accession>
<dbReference type="InterPro" id="IPR023090">
    <property type="entry name" value="UPF0702_alpha/beta_dom_sf"/>
</dbReference>
<feature type="domain" description="YetF C-terminal" evidence="8">
    <location>
        <begin position="97"/>
        <end position="184"/>
    </location>
</feature>
<dbReference type="Proteomes" id="UP000018733">
    <property type="component" value="Unassembled WGS sequence"/>
</dbReference>
<keyword evidence="3" id="KW-1003">Cell membrane</keyword>
<evidence type="ECO:0000313" key="10">
    <source>
        <dbReference type="EMBL" id="ETF03831.1"/>
    </source>
</evidence>
<keyword evidence="4 7" id="KW-0812">Transmembrane</keyword>
<evidence type="ECO:0000256" key="4">
    <source>
        <dbReference type="ARBA" id="ARBA00022692"/>
    </source>
</evidence>
<feature type="transmembrane region" description="Helical" evidence="7">
    <location>
        <begin position="74"/>
        <end position="95"/>
    </location>
</feature>
<organism evidence="10 11">
    <name type="scientific">Advenella kashmirensis W13003</name>
    <dbReference type="NCBI Taxonomy" id="1424334"/>
    <lineage>
        <taxon>Bacteria</taxon>
        <taxon>Pseudomonadati</taxon>
        <taxon>Pseudomonadota</taxon>
        <taxon>Betaproteobacteria</taxon>
        <taxon>Burkholderiales</taxon>
        <taxon>Alcaligenaceae</taxon>
    </lineage>
</organism>
<feature type="transmembrane region" description="Helical" evidence="7">
    <location>
        <begin position="49"/>
        <end position="68"/>
    </location>
</feature>
<dbReference type="STRING" id="1424334.W822_01055"/>
<dbReference type="HOGENOM" id="CLU_089304_0_0_4"/>
<evidence type="ECO:0000259" key="8">
    <source>
        <dbReference type="Pfam" id="PF04239"/>
    </source>
</evidence>
<feature type="domain" description="YetF-like N-terminal transmembrane" evidence="9">
    <location>
        <begin position="21"/>
        <end position="90"/>
    </location>
</feature>
<reference evidence="10 11" key="1">
    <citation type="journal article" date="2014" name="Genome Announc.">
        <title>Draft Genome Sequence of Advenella kashmirensis Strain W13003, a Polycyclic Aromatic Hydrocarbon-Degrading Bacterium.</title>
        <authorList>
            <person name="Wang X."/>
            <person name="Jin D."/>
            <person name="Zhou L."/>
            <person name="Wu L."/>
            <person name="An W."/>
            <person name="Zhao L."/>
        </authorList>
    </citation>
    <scope>NUCLEOTIDE SEQUENCE [LARGE SCALE GENOMIC DNA]</scope>
    <source>
        <strain evidence="10 11">W13003</strain>
    </source>
</reference>
<dbReference type="AlphaFoldDB" id="V8QV59"/>
<dbReference type="Pfam" id="PF20730">
    <property type="entry name" value="YetF_N"/>
    <property type="match status" value="1"/>
</dbReference>
<name>V8QV59_9BURK</name>
<dbReference type="PANTHER" id="PTHR34582">
    <property type="entry name" value="UPF0702 TRANSMEMBRANE PROTEIN YCAP"/>
    <property type="match status" value="1"/>
</dbReference>
<dbReference type="InterPro" id="IPR048454">
    <property type="entry name" value="YetF_N"/>
</dbReference>
<evidence type="ECO:0000256" key="2">
    <source>
        <dbReference type="ARBA" id="ARBA00006448"/>
    </source>
</evidence>
<sequence length="235" mass="26862">MESLDLGRIVLNDNPASFLIEVLFRSFITFILVFVFLRFIGRRGVKQMTPLEVVIILVLGTAAGDVALQEDAPLLPAIVSFVVIVSVYRVFTLCVRRSDRLQKILEGKPMLVVKHGRLVWDNVKRSSIPFDEFSLELRQKSIEHLGQIRLAFLEIDGNVSVFYYKDEDVRPGLSIIERYLEEENIDSKNEDTNRERYFSCRCCGNTVLGLKDNLSKCPVCLSNDWTLSVDSIRIE</sequence>
<gene>
    <name evidence="10" type="ORF">W822_01055</name>
</gene>
<evidence type="ECO:0000259" key="9">
    <source>
        <dbReference type="Pfam" id="PF20730"/>
    </source>
</evidence>
<dbReference type="Gene3D" id="3.30.240.20">
    <property type="entry name" value="bsu07140 like domains"/>
    <property type="match status" value="1"/>
</dbReference>
<proteinExistence type="inferred from homology"/>
<evidence type="ECO:0000256" key="7">
    <source>
        <dbReference type="SAM" id="Phobius"/>
    </source>
</evidence>
<dbReference type="GO" id="GO:0005886">
    <property type="term" value="C:plasma membrane"/>
    <property type="evidence" value="ECO:0007669"/>
    <property type="project" value="UniProtKB-SubCell"/>
</dbReference>
<evidence type="ECO:0000256" key="3">
    <source>
        <dbReference type="ARBA" id="ARBA00022475"/>
    </source>
</evidence>
<dbReference type="Pfam" id="PF04239">
    <property type="entry name" value="DUF421"/>
    <property type="match status" value="1"/>
</dbReference>
<dbReference type="eggNOG" id="COG2323">
    <property type="taxonomic scope" value="Bacteria"/>
</dbReference>
<evidence type="ECO:0000256" key="5">
    <source>
        <dbReference type="ARBA" id="ARBA00022989"/>
    </source>
</evidence>
<protein>
    <submittedName>
        <fullName evidence="10">Membrane protein</fullName>
    </submittedName>
</protein>
<comment type="subcellular location">
    <subcellularLocation>
        <location evidence="1">Cell membrane</location>
        <topology evidence="1">Multi-pass membrane protein</topology>
    </subcellularLocation>
</comment>
<comment type="caution">
    <text evidence="10">The sequence shown here is derived from an EMBL/GenBank/DDBJ whole genome shotgun (WGS) entry which is preliminary data.</text>
</comment>
<feature type="transmembrane region" description="Helical" evidence="7">
    <location>
        <begin position="16"/>
        <end position="37"/>
    </location>
</feature>
<dbReference type="EMBL" id="AYXT01000001">
    <property type="protein sequence ID" value="ETF03831.1"/>
    <property type="molecule type" value="Genomic_DNA"/>
</dbReference>
<evidence type="ECO:0000313" key="11">
    <source>
        <dbReference type="Proteomes" id="UP000018733"/>
    </source>
</evidence>
<evidence type="ECO:0000256" key="6">
    <source>
        <dbReference type="ARBA" id="ARBA00023136"/>
    </source>
</evidence>